<comment type="similarity">
    <text evidence="1">Belongs to the FAH family.</text>
</comment>
<evidence type="ECO:0000313" key="5">
    <source>
        <dbReference type="Proteomes" id="UP000249130"/>
    </source>
</evidence>
<dbReference type="PANTHER" id="PTHR42796">
    <property type="entry name" value="FUMARYLACETOACETATE HYDROLASE DOMAIN-CONTAINING PROTEIN 2A-RELATED"/>
    <property type="match status" value="1"/>
</dbReference>
<dbReference type="GO" id="GO:0016787">
    <property type="term" value="F:hydrolase activity"/>
    <property type="evidence" value="ECO:0007669"/>
    <property type="project" value="UniProtKB-KW"/>
</dbReference>
<evidence type="ECO:0000259" key="3">
    <source>
        <dbReference type="Pfam" id="PF01557"/>
    </source>
</evidence>
<dbReference type="AlphaFoldDB" id="A0A327KYZ8"/>
<dbReference type="EMBL" id="NPEX01000118">
    <property type="protein sequence ID" value="RAI42903.1"/>
    <property type="molecule type" value="Genomic_DNA"/>
</dbReference>
<dbReference type="RefSeq" id="WP_111420220.1">
    <property type="nucleotide sequence ID" value="NZ_NPEX01000118.1"/>
</dbReference>
<gene>
    <name evidence="4" type="ORF">CH341_17060</name>
</gene>
<feature type="domain" description="Fumarylacetoacetase-like C-terminal" evidence="3">
    <location>
        <begin position="84"/>
        <end position="288"/>
    </location>
</feature>
<dbReference type="GO" id="GO:0016853">
    <property type="term" value="F:isomerase activity"/>
    <property type="evidence" value="ECO:0007669"/>
    <property type="project" value="UniProtKB-ARBA"/>
</dbReference>
<dbReference type="InterPro" id="IPR051121">
    <property type="entry name" value="FAH"/>
</dbReference>
<evidence type="ECO:0000256" key="1">
    <source>
        <dbReference type="ARBA" id="ARBA00010211"/>
    </source>
</evidence>
<sequence>MRFVTFARGGAVRAGVLDQAGGTVLDLGHPAFHDIVGPEPTVLDLIRTGLDVIETRLSGVVVPADARLPLEEVRLLAPLRPGRIIGAAHNFRDAVAERKMSPPEKPVTFVKEPSAVAGPTDTIVLPAGVGGVTYEAELAAVIGRRADAVSEGDALSHVAGYCVLNDVSASDVIRADGHFRRGKNFPTFCPMGPALVSASEVPDPQALRVRLWMDGVRLQDGTTADMLFSVATLISTLSAEHPLEPGDVIATGTPAGVAPVRNPPTWLRPGAVLETEVEGLGRLVNPIVEQ</sequence>
<keyword evidence="2" id="KW-0479">Metal-binding</keyword>
<dbReference type="GO" id="GO:0019752">
    <property type="term" value="P:carboxylic acid metabolic process"/>
    <property type="evidence" value="ECO:0007669"/>
    <property type="project" value="UniProtKB-ARBA"/>
</dbReference>
<accession>A0A327KYZ8</accession>
<name>A0A327KYZ8_9BRAD</name>
<dbReference type="SUPFAM" id="SSF56529">
    <property type="entry name" value="FAH"/>
    <property type="match status" value="1"/>
</dbReference>
<proteinExistence type="inferred from homology"/>
<evidence type="ECO:0000256" key="2">
    <source>
        <dbReference type="ARBA" id="ARBA00022723"/>
    </source>
</evidence>
<dbReference type="FunFam" id="3.90.850.10:FF:000002">
    <property type="entry name" value="2-hydroxyhepta-2,4-diene-1,7-dioate isomerase"/>
    <property type="match status" value="1"/>
</dbReference>
<protein>
    <submittedName>
        <fullName evidence="4">Fumarylacetoacetate hydrolase</fullName>
    </submittedName>
</protein>
<dbReference type="InterPro" id="IPR036663">
    <property type="entry name" value="Fumarylacetoacetase_C_sf"/>
</dbReference>
<dbReference type="OrthoDB" id="5197601at2"/>
<keyword evidence="5" id="KW-1185">Reference proteome</keyword>
<dbReference type="PANTHER" id="PTHR42796:SF4">
    <property type="entry name" value="FUMARYLACETOACETATE HYDROLASE DOMAIN-CONTAINING PROTEIN 2A"/>
    <property type="match status" value="1"/>
</dbReference>
<evidence type="ECO:0000313" key="4">
    <source>
        <dbReference type="EMBL" id="RAI42903.1"/>
    </source>
</evidence>
<organism evidence="4 5">
    <name type="scientific">Rhodoplanes roseus</name>
    <dbReference type="NCBI Taxonomy" id="29409"/>
    <lineage>
        <taxon>Bacteria</taxon>
        <taxon>Pseudomonadati</taxon>
        <taxon>Pseudomonadota</taxon>
        <taxon>Alphaproteobacteria</taxon>
        <taxon>Hyphomicrobiales</taxon>
        <taxon>Nitrobacteraceae</taxon>
        <taxon>Rhodoplanes</taxon>
    </lineage>
</organism>
<reference evidence="4 5" key="1">
    <citation type="submission" date="2017-07" db="EMBL/GenBank/DDBJ databases">
        <title>Draft Genome Sequences of Select Purple Nonsulfur Bacteria.</title>
        <authorList>
            <person name="Lasarre B."/>
            <person name="Mckinlay J.B."/>
        </authorList>
    </citation>
    <scope>NUCLEOTIDE SEQUENCE [LARGE SCALE GENOMIC DNA]</scope>
    <source>
        <strain evidence="4 5">DSM 5909</strain>
    </source>
</reference>
<keyword evidence="4" id="KW-0378">Hydrolase</keyword>
<dbReference type="Proteomes" id="UP000249130">
    <property type="component" value="Unassembled WGS sequence"/>
</dbReference>
<dbReference type="InterPro" id="IPR011234">
    <property type="entry name" value="Fumarylacetoacetase-like_C"/>
</dbReference>
<dbReference type="Gene3D" id="3.90.850.10">
    <property type="entry name" value="Fumarylacetoacetase-like, C-terminal domain"/>
    <property type="match status" value="1"/>
</dbReference>
<dbReference type="Pfam" id="PF01557">
    <property type="entry name" value="FAA_hydrolase"/>
    <property type="match status" value="1"/>
</dbReference>
<dbReference type="GO" id="GO:0046872">
    <property type="term" value="F:metal ion binding"/>
    <property type="evidence" value="ECO:0007669"/>
    <property type="project" value="UniProtKB-KW"/>
</dbReference>
<comment type="caution">
    <text evidence="4">The sequence shown here is derived from an EMBL/GenBank/DDBJ whole genome shotgun (WGS) entry which is preliminary data.</text>
</comment>